<organism evidence="11 12">
    <name type="scientific">Tinamus guttatus</name>
    <name type="common">White-throated tinamou</name>
    <dbReference type="NCBI Taxonomy" id="94827"/>
    <lineage>
        <taxon>Eukaryota</taxon>
        <taxon>Metazoa</taxon>
        <taxon>Chordata</taxon>
        <taxon>Craniata</taxon>
        <taxon>Vertebrata</taxon>
        <taxon>Euteleostomi</taxon>
        <taxon>Archelosauria</taxon>
        <taxon>Archosauria</taxon>
        <taxon>Dinosauria</taxon>
        <taxon>Saurischia</taxon>
        <taxon>Theropoda</taxon>
        <taxon>Coelurosauria</taxon>
        <taxon>Aves</taxon>
        <taxon>Palaeognathae</taxon>
        <taxon>Tinamiformes</taxon>
        <taxon>Tinamidae</taxon>
        <taxon>Tinamus</taxon>
    </lineage>
</organism>
<dbReference type="SUPFAM" id="SSF56672">
    <property type="entry name" value="DNA/RNA polymerases"/>
    <property type="match status" value="1"/>
</dbReference>
<evidence type="ECO:0000256" key="2">
    <source>
        <dbReference type="ARBA" id="ARBA00012180"/>
    </source>
</evidence>
<dbReference type="InterPro" id="IPR043502">
    <property type="entry name" value="DNA/RNA_pol_sf"/>
</dbReference>
<evidence type="ECO:0000256" key="3">
    <source>
        <dbReference type="ARBA" id="ARBA00022679"/>
    </source>
</evidence>
<dbReference type="EC" id="3.1.26.4" evidence="2"/>
<dbReference type="AlphaFoldDB" id="A0A099ZCJ9"/>
<keyword evidence="6" id="KW-0255">Endonuclease</keyword>
<dbReference type="InterPro" id="IPR012337">
    <property type="entry name" value="RNaseH-like_sf"/>
</dbReference>
<evidence type="ECO:0000259" key="9">
    <source>
        <dbReference type="PROSITE" id="PS50878"/>
    </source>
</evidence>
<keyword evidence="5" id="KW-0540">Nuclease</keyword>
<feature type="non-terminal residue" evidence="11">
    <location>
        <position position="1"/>
    </location>
</feature>
<evidence type="ECO:0000256" key="4">
    <source>
        <dbReference type="ARBA" id="ARBA00022695"/>
    </source>
</evidence>
<evidence type="ECO:0000256" key="8">
    <source>
        <dbReference type="ARBA" id="ARBA00022918"/>
    </source>
</evidence>
<comment type="similarity">
    <text evidence="1">Belongs to the beta type-B retroviral polymerase family. HERV class-II K(HML-2) pol subfamily.</text>
</comment>
<dbReference type="InterPro" id="IPR010661">
    <property type="entry name" value="RVT_thumb"/>
</dbReference>
<dbReference type="Gene3D" id="3.30.70.270">
    <property type="match status" value="2"/>
</dbReference>
<evidence type="ECO:0000259" key="10">
    <source>
        <dbReference type="PROSITE" id="PS50879"/>
    </source>
</evidence>
<feature type="domain" description="Reverse transcriptase" evidence="9">
    <location>
        <begin position="18"/>
        <end position="206"/>
    </location>
</feature>
<gene>
    <name evidence="11" type="ORF">N309_01472</name>
</gene>
<dbReference type="InterPro" id="IPR043128">
    <property type="entry name" value="Rev_trsase/Diguanyl_cyclase"/>
</dbReference>
<dbReference type="SUPFAM" id="SSF53098">
    <property type="entry name" value="Ribonuclease H-like"/>
    <property type="match status" value="1"/>
</dbReference>
<sequence length="545" mass="61774">LVGERLSESMGHGVDEQLQAGHIVPTTSPWNTPVFVIQKKNNSWRLLHDLRKINEVIEDMGALQPGLPSPAMLPQTWTLIVIDLKDCFFTIPLAPQDAPRFAFSVPSINAMEPHSRYHWRVLPQGMKNSPTLCQQFVAAVLSPIRKYFDNVLIYHYMDDILIAAEQKETAEEALHQITRAASAAGLRIAEDKVQESPPWRYLGWRISDHQIRPQSLTLKTDIRTLNDLQKLLGTINWIRPSLGISTEELHPLFKLLEGDTSLTSSRKLTPPARAALGKVVDKLTTQTVHRRKQNYPVSLFVFYSSFQPYGLLAQWIPQDACPLIILEWVFLPHNFGKTVTTAIDMIAMVIQKGRERLMFLDGTEPNIIYLPLDTKQLTFLTHQSFVFQCALADYPGQISIHFPGHKIIQSFNSLSLLPLCHLSLTPIPDALTVFTDGSGRTGRAVVVWRNDEGHWESDIHVVTGSPQIVELSAVVRVFTRWPSAVNIITDSAYVAGLVSRLEHSFLKEVSNETLFALLWKLRWLLNRRIYPYFIQHVRSHTSLPG</sequence>
<dbReference type="InterPro" id="IPR002156">
    <property type="entry name" value="RNaseH_domain"/>
</dbReference>
<proteinExistence type="inferred from homology"/>
<evidence type="ECO:0000313" key="12">
    <source>
        <dbReference type="Proteomes" id="UP000053641"/>
    </source>
</evidence>
<evidence type="ECO:0000313" key="11">
    <source>
        <dbReference type="EMBL" id="KGL78748.1"/>
    </source>
</evidence>
<name>A0A099ZCJ9_TINGU</name>
<evidence type="ECO:0000256" key="7">
    <source>
        <dbReference type="ARBA" id="ARBA00022801"/>
    </source>
</evidence>
<keyword evidence="3" id="KW-0808">Transferase</keyword>
<dbReference type="GO" id="GO:0003964">
    <property type="term" value="F:RNA-directed DNA polymerase activity"/>
    <property type="evidence" value="ECO:0007669"/>
    <property type="project" value="UniProtKB-KW"/>
</dbReference>
<dbReference type="Pfam" id="PF06817">
    <property type="entry name" value="RVT_thumb"/>
    <property type="match status" value="1"/>
</dbReference>
<evidence type="ECO:0000256" key="1">
    <source>
        <dbReference type="ARBA" id="ARBA00010879"/>
    </source>
</evidence>
<protein>
    <recommendedName>
        <fullName evidence="2">ribonuclease H</fullName>
        <ecNumber evidence="2">3.1.26.4</ecNumber>
    </recommendedName>
</protein>
<dbReference type="Gene3D" id="3.30.420.10">
    <property type="entry name" value="Ribonuclease H-like superfamily/Ribonuclease H"/>
    <property type="match status" value="1"/>
</dbReference>
<keyword evidence="4" id="KW-0548">Nucleotidyltransferase</keyword>
<dbReference type="Pfam" id="PF00078">
    <property type="entry name" value="RVT_1"/>
    <property type="match status" value="1"/>
</dbReference>
<feature type="domain" description="RNase H type-1" evidence="10">
    <location>
        <begin position="427"/>
        <end position="545"/>
    </location>
</feature>
<dbReference type="PROSITE" id="PS50879">
    <property type="entry name" value="RNASE_H_1"/>
    <property type="match status" value="1"/>
</dbReference>
<dbReference type="EMBL" id="KL891436">
    <property type="protein sequence ID" value="KGL78748.1"/>
    <property type="molecule type" value="Genomic_DNA"/>
</dbReference>
<keyword evidence="7" id="KW-0378">Hydrolase</keyword>
<dbReference type="PROSITE" id="PS50878">
    <property type="entry name" value="RT_POL"/>
    <property type="match status" value="1"/>
</dbReference>
<dbReference type="GO" id="GO:0004523">
    <property type="term" value="F:RNA-DNA hybrid ribonuclease activity"/>
    <property type="evidence" value="ECO:0007669"/>
    <property type="project" value="UniProtKB-EC"/>
</dbReference>
<dbReference type="InterPro" id="IPR036397">
    <property type="entry name" value="RNaseH_sf"/>
</dbReference>
<keyword evidence="8" id="KW-0695">RNA-directed DNA polymerase</keyword>
<dbReference type="Gene3D" id="3.10.10.10">
    <property type="entry name" value="HIV Type 1 Reverse Transcriptase, subunit A, domain 1"/>
    <property type="match status" value="1"/>
</dbReference>
<dbReference type="InterPro" id="IPR000477">
    <property type="entry name" value="RT_dom"/>
</dbReference>
<dbReference type="PANTHER" id="PTHR41694:SF3">
    <property type="entry name" value="RNA-DIRECTED DNA POLYMERASE-RELATED"/>
    <property type="match status" value="1"/>
</dbReference>
<dbReference type="Pfam" id="PF00075">
    <property type="entry name" value="RNase_H"/>
    <property type="match status" value="1"/>
</dbReference>
<keyword evidence="12" id="KW-1185">Reference proteome</keyword>
<evidence type="ECO:0000256" key="6">
    <source>
        <dbReference type="ARBA" id="ARBA00022759"/>
    </source>
</evidence>
<feature type="non-terminal residue" evidence="11">
    <location>
        <position position="545"/>
    </location>
</feature>
<dbReference type="Proteomes" id="UP000053641">
    <property type="component" value="Unassembled WGS sequence"/>
</dbReference>
<accession>A0A099ZCJ9</accession>
<dbReference type="GO" id="GO:0035613">
    <property type="term" value="F:RNA stem-loop binding"/>
    <property type="evidence" value="ECO:0007669"/>
    <property type="project" value="TreeGrafter"/>
</dbReference>
<reference evidence="11 12" key="1">
    <citation type="submission" date="2014-06" db="EMBL/GenBank/DDBJ databases">
        <title>Genome evolution of avian class.</title>
        <authorList>
            <person name="Zhang G."/>
            <person name="Li C."/>
        </authorList>
    </citation>
    <scope>NUCLEOTIDE SEQUENCE [LARGE SCALE GENOMIC DNA]</scope>
    <source>
        <strain evidence="11">BGI_N309</strain>
    </source>
</reference>
<evidence type="ECO:0000256" key="5">
    <source>
        <dbReference type="ARBA" id="ARBA00022722"/>
    </source>
</evidence>
<dbReference type="STRING" id="94827.A0A099ZCJ9"/>
<dbReference type="PANTHER" id="PTHR41694">
    <property type="entry name" value="ENDOGENOUS RETROVIRUS GROUP K MEMBER POL PROTEIN"/>
    <property type="match status" value="1"/>
</dbReference>